<reference evidence="2" key="1">
    <citation type="submission" date="2019-03" db="EMBL/GenBank/DDBJ databases">
        <title>Afifella sp. nov., isolated from activated sludge.</title>
        <authorList>
            <person name="Li Q."/>
            <person name="Liu Y."/>
        </authorList>
    </citation>
    <scope>NUCLEOTIDE SEQUENCE</scope>
    <source>
        <strain evidence="2">L72</strain>
    </source>
</reference>
<dbReference type="Proteomes" id="UP000773614">
    <property type="component" value="Unassembled WGS sequence"/>
</dbReference>
<accession>A0A964T6Q2</accession>
<organism evidence="2 3">
    <name type="scientific">Propylenella binzhouense</name>
    <dbReference type="NCBI Taxonomy" id="2555902"/>
    <lineage>
        <taxon>Bacteria</taxon>
        <taxon>Pseudomonadati</taxon>
        <taxon>Pseudomonadota</taxon>
        <taxon>Alphaproteobacteria</taxon>
        <taxon>Hyphomicrobiales</taxon>
        <taxon>Propylenellaceae</taxon>
        <taxon>Propylenella</taxon>
    </lineage>
</organism>
<dbReference type="AlphaFoldDB" id="A0A964T6Q2"/>
<protein>
    <submittedName>
        <fullName evidence="2">DUF1176 domain-containing protein</fullName>
    </submittedName>
</protein>
<dbReference type="RefSeq" id="WP_161141187.1">
    <property type="nucleotide sequence ID" value="NZ_SPKJ01000050.1"/>
</dbReference>
<name>A0A964T6Q2_9HYPH</name>
<proteinExistence type="predicted"/>
<dbReference type="InterPro" id="IPR009560">
    <property type="entry name" value="DUF1176"/>
</dbReference>
<gene>
    <name evidence="2" type="ORF">E4O86_14080</name>
</gene>
<keyword evidence="3" id="KW-1185">Reference proteome</keyword>
<evidence type="ECO:0000256" key="1">
    <source>
        <dbReference type="SAM" id="SignalP"/>
    </source>
</evidence>
<dbReference type="OrthoDB" id="7823834at2"/>
<dbReference type="EMBL" id="SPKJ01000050">
    <property type="protein sequence ID" value="MYZ48839.1"/>
    <property type="molecule type" value="Genomic_DNA"/>
</dbReference>
<feature type="chain" id="PRO_5037316000" evidence="1">
    <location>
        <begin position="28"/>
        <end position="190"/>
    </location>
</feature>
<sequence length="190" mass="20042">MPGTSPLSPRLPAALLALALAGGAAGAQEGTGAPAEAGGIPPDSTIGMVLAKHAESGCEDPGSEHMKRIPGLVSTLSPTATLFAVPCTASGPNTTYRLYVRESGEVGGLEVLKFATWTPDHGWTGTDLLYNIEIEGPRLRARFKAAPKGDCGTYAEWTWADYAYRLDRFAAEPDCRGRAVADWPIVYPPQ</sequence>
<feature type="signal peptide" evidence="1">
    <location>
        <begin position="1"/>
        <end position="27"/>
    </location>
</feature>
<evidence type="ECO:0000313" key="2">
    <source>
        <dbReference type="EMBL" id="MYZ48839.1"/>
    </source>
</evidence>
<dbReference type="Pfam" id="PF06674">
    <property type="entry name" value="DUF1176"/>
    <property type="match status" value="1"/>
</dbReference>
<keyword evidence="1" id="KW-0732">Signal</keyword>
<comment type="caution">
    <text evidence="2">The sequence shown here is derived from an EMBL/GenBank/DDBJ whole genome shotgun (WGS) entry which is preliminary data.</text>
</comment>
<evidence type="ECO:0000313" key="3">
    <source>
        <dbReference type="Proteomes" id="UP000773614"/>
    </source>
</evidence>